<sequence length="73" mass="8451">MDEIDLDVFKQRLRLTNEDSETMEQKLKALLLQNPYTLEEEMEFEGEEEMGSKDEDGMGFEGEEVMVSEGAQQ</sequence>
<keyword evidence="2" id="KW-1185">Reference proteome</keyword>
<organism evidence="1 2">
    <name type="scientific">Ambrosia artemisiifolia</name>
    <name type="common">Common ragweed</name>
    <dbReference type="NCBI Taxonomy" id="4212"/>
    <lineage>
        <taxon>Eukaryota</taxon>
        <taxon>Viridiplantae</taxon>
        <taxon>Streptophyta</taxon>
        <taxon>Embryophyta</taxon>
        <taxon>Tracheophyta</taxon>
        <taxon>Spermatophyta</taxon>
        <taxon>Magnoliopsida</taxon>
        <taxon>eudicotyledons</taxon>
        <taxon>Gunneridae</taxon>
        <taxon>Pentapetalae</taxon>
        <taxon>asterids</taxon>
        <taxon>campanulids</taxon>
        <taxon>Asterales</taxon>
        <taxon>Asteraceae</taxon>
        <taxon>Asteroideae</taxon>
        <taxon>Heliantheae alliance</taxon>
        <taxon>Heliantheae</taxon>
        <taxon>Ambrosia</taxon>
    </lineage>
</organism>
<evidence type="ECO:0000313" key="1">
    <source>
        <dbReference type="EMBL" id="KAI7750105.1"/>
    </source>
</evidence>
<dbReference type="Proteomes" id="UP001206925">
    <property type="component" value="Unassembled WGS sequence"/>
</dbReference>
<dbReference type="AlphaFoldDB" id="A0AAD5CZ63"/>
<gene>
    <name evidence="1" type="ORF">M8C21_023017</name>
</gene>
<reference evidence="1" key="1">
    <citation type="submission" date="2022-06" db="EMBL/GenBank/DDBJ databases">
        <title>Uncovering the hologenomic basis of an extraordinary plant invasion.</title>
        <authorList>
            <person name="Bieker V.C."/>
            <person name="Martin M.D."/>
            <person name="Gilbert T."/>
            <person name="Hodgins K."/>
            <person name="Battlay P."/>
            <person name="Petersen B."/>
            <person name="Wilson J."/>
        </authorList>
    </citation>
    <scope>NUCLEOTIDE SEQUENCE</scope>
    <source>
        <strain evidence="1">AA19_3_7</strain>
        <tissue evidence="1">Leaf</tissue>
    </source>
</reference>
<evidence type="ECO:0000313" key="2">
    <source>
        <dbReference type="Proteomes" id="UP001206925"/>
    </source>
</evidence>
<name>A0AAD5CZ63_AMBAR</name>
<dbReference type="EMBL" id="JAMZMK010006208">
    <property type="protein sequence ID" value="KAI7750105.1"/>
    <property type="molecule type" value="Genomic_DNA"/>
</dbReference>
<feature type="non-terminal residue" evidence="1">
    <location>
        <position position="73"/>
    </location>
</feature>
<accession>A0AAD5CZ63</accession>
<comment type="caution">
    <text evidence="1">The sequence shown here is derived from an EMBL/GenBank/DDBJ whole genome shotgun (WGS) entry which is preliminary data.</text>
</comment>
<protein>
    <submittedName>
        <fullName evidence="1">Uncharacterized protein</fullName>
    </submittedName>
</protein>
<proteinExistence type="predicted"/>